<keyword evidence="1" id="KW-0472">Membrane</keyword>
<organism evidence="2 3">
    <name type="scientific">Catonella morbi ATCC 51271</name>
    <dbReference type="NCBI Taxonomy" id="592026"/>
    <lineage>
        <taxon>Bacteria</taxon>
        <taxon>Bacillati</taxon>
        <taxon>Bacillota</taxon>
        <taxon>Clostridia</taxon>
        <taxon>Lachnospirales</taxon>
        <taxon>Lachnospiraceae</taxon>
        <taxon>Catonella</taxon>
    </lineage>
</organism>
<protein>
    <submittedName>
        <fullName evidence="2">Uncharacterized protein</fullName>
    </submittedName>
</protein>
<keyword evidence="1" id="KW-0812">Transmembrane</keyword>
<evidence type="ECO:0000313" key="3">
    <source>
        <dbReference type="Proteomes" id="UP000018227"/>
    </source>
</evidence>
<dbReference type="Proteomes" id="UP000018227">
    <property type="component" value="Unassembled WGS sequence"/>
</dbReference>
<feature type="transmembrane region" description="Helical" evidence="1">
    <location>
        <begin position="103"/>
        <end position="123"/>
    </location>
</feature>
<proteinExistence type="predicted"/>
<dbReference type="AlphaFoldDB" id="V2Y350"/>
<feature type="transmembrane region" description="Helical" evidence="1">
    <location>
        <begin position="9"/>
        <end position="30"/>
    </location>
</feature>
<feature type="transmembrane region" description="Helical" evidence="1">
    <location>
        <begin position="50"/>
        <end position="68"/>
    </location>
</feature>
<gene>
    <name evidence="2" type="ORF">GCWU0000282_001393</name>
</gene>
<comment type="caution">
    <text evidence="2">The sequence shown here is derived from an EMBL/GenBank/DDBJ whole genome shotgun (WGS) entry which is preliminary data.</text>
</comment>
<feature type="transmembrane region" description="Helical" evidence="1">
    <location>
        <begin position="75"/>
        <end position="97"/>
    </location>
</feature>
<keyword evidence="1" id="KW-1133">Transmembrane helix</keyword>
<evidence type="ECO:0000256" key="1">
    <source>
        <dbReference type="SAM" id="Phobius"/>
    </source>
</evidence>
<dbReference type="EMBL" id="ACIL03000011">
    <property type="protein sequence ID" value="ESL03403.1"/>
    <property type="molecule type" value="Genomic_DNA"/>
</dbReference>
<dbReference type="HOGENOM" id="CLU_1486522_0_0_9"/>
<sequence>MYRREDDIIILYNLFTLIYMPFWFVLFFVYNFEFPPRPYSDPYREYDRETYQLFFFFLIYAVERVLGFTLRINRYVVIICNLITFYLLNRLAGYFFLERRDMPITYWFVFGIVTIAAFLNILIEFSDKLKNYLLPFEGTGWLWPGFAGYKYEVACKKYWRAIFRLMAIGFIFSVIYYIVKA</sequence>
<accession>V2Y350</accession>
<dbReference type="RefSeq" id="WP_023354273.1">
    <property type="nucleotide sequence ID" value="NZ_KI535367.1"/>
</dbReference>
<feature type="transmembrane region" description="Helical" evidence="1">
    <location>
        <begin position="161"/>
        <end position="179"/>
    </location>
</feature>
<keyword evidence="3" id="KW-1185">Reference proteome</keyword>
<reference evidence="2 3" key="1">
    <citation type="submission" date="2013-06" db="EMBL/GenBank/DDBJ databases">
        <authorList>
            <person name="Weinstock G."/>
            <person name="Sodergren E."/>
            <person name="Clifton S."/>
            <person name="Fulton L."/>
            <person name="Fulton B."/>
            <person name="Courtney L."/>
            <person name="Fronick C."/>
            <person name="Harrison M."/>
            <person name="Strong C."/>
            <person name="Farmer C."/>
            <person name="Delahaunty K."/>
            <person name="Markovic C."/>
            <person name="Hall O."/>
            <person name="Minx P."/>
            <person name="Tomlinson C."/>
            <person name="Mitreva M."/>
            <person name="Nelson J."/>
            <person name="Hou S."/>
            <person name="Wollam A."/>
            <person name="Pepin K.H."/>
            <person name="Johnson M."/>
            <person name="Bhonagiri V."/>
            <person name="Nash W.E."/>
            <person name="Warren W."/>
            <person name="Chinwalla A."/>
            <person name="Mardis E.R."/>
            <person name="Wilson R.K."/>
        </authorList>
    </citation>
    <scope>NUCLEOTIDE SEQUENCE [LARGE SCALE GENOMIC DNA]</scope>
    <source>
        <strain evidence="2 3">ATCC 51271</strain>
    </source>
</reference>
<evidence type="ECO:0000313" key="2">
    <source>
        <dbReference type="EMBL" id="ESL03403.1"/>
    </source>
</evidence>
<name>V2Y350_9FIRM</name>